<keyword evidence="3" id="KW-1185">Reference proteome</keyword>
<evidence type="ECO:0008006" key="4">
    <source>
        <dbReference type="Google" id="ProtNLM"/>
    </source>
</evidence>
<evidence type="ECO:0000256" key="1">
    <source>
        <dbReference type="SAM" id="SignalP"/>
    </source>
</evidence>
<dbReference type="Proteomes" id="UP000532440">
    <property type="component" value="Unassembled WGS sequence"/>
</dbReference>
<name>A0A7W8HJE4_9BURK</name>
<dbReference type="RefSeq" id="WP_183968117.1">
    <property type="nucleotide sequence ID" value="NZ_BAABEW010000022.1"/>
</dbReference>
<dbReference type="Pfam" id="PF19649">
    <property type="entry name" value="DUF6152"/>
    <property type="match status" value="1"/>
</dbReference>
<proteinExistence type="predicted"/>
<feature type="chain" id="PRO_5031043386" description="Copper-binding protein" evidence="1">
    <location>
        <begin position="22"/>
        <end position="169"/>
    </location>
</feature>
<comment type="caution">
    <text evidence="2">The sequence shown here is derived from an EMBL/GenBank/DDBJ whole genome shotgun (WGS) entry which is preliminary data.</text>
</comment>
<organism evidence="2 3">
    <name type="scientific">Quisquiliibacterium transsilvanicum</name>
    <dbReference type="NCBI Taxonomy" id="1549638"/>
    <lineage>
        <taxon>Bacteria</taxon>
        <taxon>Pseudomonadati</taxon>
        <taxon>Pseudomonadota</taxon>
        <taxon>Betaproteobacteria</taxon>
        <taxon>Burkholderiales</taxon>
        <taxon>Burkholderiaceae</taxon>
        <taxon>Quisquiliibacterium</taxon>
    </lineage>
</organism>
<dbReference type="InterPro" id="IPR046150">
    <property type="entry name" value="DUF6152"/>
</dbReference>
<dbReference type="EMBL" id="JACHGB010000005">
    <property type="protein sequence ID" value="MBB5272511.1"/>
    <property type="molecule type" value="Genomic_DNA"/>
</dbReference>
<dbReference type="AlphaFoldDB" id="A0A7W8HJE4"/>
<sequence length="169" mass="18185">MERRSMIAALGALSAAAGPLAALLAAAPRPAAAHHGWSSFDPGRPLYLAGRVTAVRWRNPHAEFEIEVAPGLELPAGLAQREVPAQAAPLDARDLLGRTRLPMRAEGRWTIELAPLTRMSAWSVEPLREGETVEVVGYTLAGERGEKVMRAEWLFRGGKTYGLRSSPAG</sequence>
<protein>
    <recommendedName>
        <fullName evidence="4">Copper-binding protein</fullName>
    </recommendedName>
</protein>
<feature type="signal peptide" evidence="1">
    <location>
        <begin position="1"/>
        <end position="21"/>
    </location>
</feature>
<gene>
    <name evidence="2" type="ORF">HNQ70_002534</name>
</gene>
<accession>A0A7W8HJE4</accession>
<evidence type="ECO:0000313" key="2">
    <source>
        <dbReference type="EMBL" id="MBB5272511.1"/>
    </source>
</evidence>
<reference evidence="2 3" key="1">
    <citation type="submission" date="2020-08" db="EMBL/GenBank/DDBJ databases">
        <title>Genomic Encyclopedia of Type Strains, Phase IV (KMG-IV): sequencing the most valuable type-strain genomes for metagenomic binning, comparative biology and taxonomic classification.</title>
        <authorList>
            <person name="Goeker M."/>
        </authorList>
    </citation>
    <scope>NUCLEOTIDE SEQUENCE [LARGE SCALE GENOMIC DNA]</scope>
    <source>
        <strain evidence="2 3">DSM 29781</strain>
    </source>
</reference>
<keyword evidence="1" id="KW-0732">Signal</keyword>
<evidence type="ECO:0000313" key="3">
    <source>
        <dbReference type="Proteomes" id="UP000532440"/>
    </source>
</evidence>